<feature type="compositionally biased region" description="Basic and acidic residues" evidence="1">
    <location>
        <begin position="29"/>
        <end position="40"/>
    </location>
</feature>
<organism evidence="2 3">
    <name type="scientific">Propionicimonas paludicola</name>
    <dbReference type="NCBI Taxonomy" id="185243"/>
    <lineage>
        <taxon>Bacteria</taxon>
        <taxon>Bacillati</taxon>
        <taxon>Actinomycetota</taxon>
        <taxon>Actinomycetes</taxon>
        <taxon>Propionibacteriales</taxon>
        <taxon>Nocardioidaceae</taxon>
        <taxon>Propionicimonas</taxon>
    </lineage>
</organism>
<dbReference type="EMBL" id="PDJC01000001">
    <property type="protein sequence ID" value="PFG18190.1"/>
    <property type="molecule type" value="Genomic_DNA"/>
</dbReference>
<gene>
    <name evidence="2" type="ORF">ATK74_2774</name>
</gene>
<dbReference type="InterPro" id="IPR007922">
    <property type="entry name" value="DciA-like"/>
</dbReference>
<protein>
    <submittedName>
        <fullName evidence="2">Putative nucleic acid-binding Zn ribbon protein</fullName>
    </submittedName>
</protein>
<evidence type="ECO:0000313" key="3">
    <source>
        <dbReference type="Proteomes" id="UP000226079"/>
    </source>
</evidence>
<evidence type="ECO:0000256" key="1">
    <source>
        <dbReference type="SAM" id="MobiDB-lite"/>
    </source>
</evidence>
<reference evidence="2 3" key="1">
    <citation type="submission" date="2017-10" db="EMBL/GenBank/DDBJ databases">
        <title>Sequencing the genomes of 1000 actinobacteria strains.</title>
        <authorList>
            <person name="Klenk H.-P."/>
        </authorList>
    </citation>
    <scope>NUCLEOTIDE SEQUENCE [LARGE SCALE GENOMIC DNA]</scope>
    <source>
        <strain evidence="2 3">DSM 15597</strain>
    </source>
</reference>
<proteinExistence type="predicted"/>
<name>A0A2A9CX31_9ACTN</name>
<feature type="region of interest" description="Disordered" evidence="1">
    <location>
        <begin position="1"/>
        <end position="40"/>
    </location>
</feature>
<keyword evidence="3" id="KW-1185">Reference proteome</keyword>
<evidence type="ECO:0000313" key="2">
    <source>
        <dbReference type="EMBL" id="PFG18190.1"/>
    </source>
</evidence>
<dbReference type="PANTHER" id="PTHR36456:SF1">
    <property type="entry name" value="UPF0232 PROTEIN SCO3875"/>
    <property type="match status" value="1"/>
</dbReference>
<dbReference type="RefSeq" id="WP_098461564.1">
    <property type="nucleotide sequence ID" value="NZ_PDJC01000001.1"/>
</dbReference>
<sequence>MSEHDPEGQELARQIARAARGAAPKPKRGPRERPLDEPTRVGDLLKGVMDDQGWTAEVNVHQLLARWPALVGPINAAHSTPESYSQTVLIVRADSTVWAASLRSIAPQLVAVLNEQLGQGTVTRIQVIGPQAPSWKKGPRSVPGRGPRDTYG</sequence>
<dbReference type="PANTHER" id="PTHR36456">
    <property type="entry name" value="UPF0232 PROTEIN SCO3875"/>
    <property type="match status" value="1"/>
</dbReference>
<dbReference type="AlphaFoldDB" id="A0A2A9CX31"/>
<dbReference type="Proteomes" id="UP000226079">
    <property type="component" value="Unassembled WGS sequence"/>
</dbReference>
<comment type="caution">
    <text evidence="2">The sequence shown here is derived from an EMBL/GenBank/DDBJ whole genome shotgun (WGS) entry which is preliminary data.</text>
</comment>
<accession>A0A2A9CX31</accession>
<dbReference type="OrthoDB" id="5516926at2"/>
<dbReference type="Pfam" id="PF05258">
    <property type="entry name" value="DciA"/>
    <property type="match status" value="1"/>
</dbReference>
<feature type="region of interest" description="Disordered" evidence="1">
    <location>
        <begin position="131"/>
        <end position="152"/>
    </location>
</feature>